<gene>
    <name evidence="4" type="primary">RSBN1L</name>
</gene>
<evidence type="ECO:0000256" key="1">
    <source>
        <dbReference type="ARBA" id="ARBA00010560"/>
    </source>
</evidence>
<keyword evidence="3" id="KW-1185">Reference proteome</keyword>
<dbReference type="InterPro" id="IPR026306">
    <property type="entry name" value="RSBN1/Dpy-2/CEP530"/>
</dbReference>
<dbReference type="CTD" id="222194"/>
<dbReference type="GeneID" id="129335623"/>
<dbReference type="RefSeq" id="XP_054844299.1">
    <property type="nucleotide sequence ID" value="XM_054988324.1"/>
</dbReference>
<dbReference type="AlphaFoldDB" id="A0AA97JWV2"/>
<feature type="compositionally biased region" description="Basic and acidic residues" evidence="2">
    <location>
        <begin position="180"/>
        <end position="189"/>
    </location>
</feature>
<feature type="region of interest" description="Disordered" evidence="2">
    <location>
        <begin position="125"/>
        <end position="276"/>
    </location>
</feature>
<feature type="region of interest" description="Disordered" evidence="2">
    <location>
        <begin position="807"/>
        <end position="850"/>
    </location>
</feature>
<feature type="compositionally biased region" description="Acidic residues" evidence="2">
    <location>
        <begin position="811"/>
        <end position="820"/>
    </location>
</feature>
<accession>A0AA97JWV2</accession>
<organism evidence="3 4">
    <name type="scientific">Eublepharis macularius</name>
    <name type="common">Leopard gecko</name>
    <name type="synonym">Cyrtodactylus macularius</name>
    <dbReference type="NCBI Taxonomy" id="481883"/>
    <lineage>
        <taxon>Eukaryota</taxon>
        <taxon>Metazoa</taxon>
        <taxon>Chordata</taxon>
        <taxon>Craniata</taxon>
        <taxon>Vertebrata</taxon>
        <taxon>Euteleostomi</taxon>
        <taxon>Lepidosauria</taxon>
        <taxon>Squamata</taxon>
        <taxon>Bifurcata</taxon>
        <taxon>Gekkota</taxon>
        <taxon>Eublepharidae</taxon>
        <taxon>Eublepharinae</taxon>
        <taxon>Eublepharis</taxon>
    </lineage>
</organism>
<evidence type="ECO:0000256" key="2">
    <source>
        <dbReference type="SAM" id="MobiDB-lite"/>
    </source>
</evidence>
<feature type="compositionally biased region" description="Basic and acidic residues" evidence="2">
    <location>
        <begin position="198"/>
        <end position="217"/>
    </location>
</feature>
<feature type="compositionally biased region" description="Pro residues" evidence="2">
    <location>
        <begin position="67"/>
        <end position="78"/>
    </location>
</feature>
<dbReference type="KEGG" id="emc:129335623"/>
<feature type="compositionally biased region" description="Basic and acidic residues" evidence="2">
    <location>
        <begin position="224"/>
        <end position="234"/>
    </location>
</feature>
<dbReference type="PANTHER" id="PTHR13354">
    <property type="entry name" value="ROUND SPERMATID BASIC PROTEIN 1"/>
    <property type="match status" value="1"/>
</dbReference>
<feature type="region of interest" description="Disordered" evidence="2">
    <location>
        <begin position="1"/>
        <end position="85"/>
    </location>
</feature>
<evidence type="ECO:0000313" key="4">
    <source>
        <dbReference type="RefSeq" id="XP_054844299.1"/>
    </source>
</evidence>
<feature type="compositionally biased region" description="Basic residues" evidence="2">
    <location>
        <begin position="147"/>
        <end position="160"/>
    </location>
</feature>
<dbReference type="PANTHER" id="PTHR13354:SF9">
    <property type="entry name" value="LYSINE-SPECIFIC DEMETHYLASE RSBN1L"/>
    <property type="match status" value="1"/>
</dbReference>
<feature type="compositionally biased region" description="Basic residues" evidence="2">
    <location>
        <begin position="256"/>
        <end position="276"/>
    </location>
</feature>
<reference evidence="4" key="1">
    <citation type="submission" date="2025-08" db="UniProtKB">
        <authorList>
            <consortium name="RefSeq"/>
        </authorList>
    </citation>
    <scope>IDENTIFICATION</scope>
    <source>
        <tissue evidence="4">Blood</tissue>
    </source>
</reference>
<dbReference type="Proteomes" id="UP001190640">
    <property type="component" value="Chromosome 9"/>
</dbReference>
<name>A0AA97JWV2_EUBMA</name>
<sequence length="850" mass="94927">MAEPPSPLRGALVAPPPPEPFASNLAAEARASSRGFQPAAKRLKGAEERGLKGPKRVNGEGGARRQLPPPPPPPPHIPVAPTAAAHGSPAVWSFAAFSSAAAAAGGSGGGGGSFVFPPQLPHKLLLPPPSAHSHRCLAAGGDGGGGKSRRPKEKREKRKPAGLPGSGAAAAGGSGLSAAGREENGEVKRLLQHHHHQHQEDQIARDKITDRDKEKQKEKKKHRLMSEIKKENGEMKLFQKGLKEKPKSNAEDLQIKKVKKKKKKKHKECEKRKRPKMYSKSIQTICSGLLSDAEDQDSKGIVDSDLKDFSGKNMDPKKDSEYKIPENSEFPFVSLKEPRVQNTLKRLDTLEFKQFIHVEHQPNGGASVIHAYSNELSHLSPVEMERFAEEFVGVVFSENENCAAYYVMGIVHGAATYLPDFLDYFSLNFPNSPVKMEILGKKDIETTTMSNFHAQVKRTYSHGTYRAGPMRQISLVGAVDEEVGDYFPEFLDKLENSPFLKCTLPWGTLSSLKLESRKDSDDGPIMWVRPGEQMIPVADMPKSPFKRKRTTNEIKNLQYLPRTSEPREMLFEDRTRAHADHIGQGFERQTTAAVGVLKAVHCGEWLEQPRITKDVICFHAEDFLEVVQRMQLDLHEPPLSQCVQWVDDAKLNQLRREGIRYARIQLYDNDIYFIPRNVVHQFKTVSAVCSLAWHVRLKLYHLEGEHKTIHEKGPPTEPTSAMIGLQTDNVILPANRDSSEETKFVGNLHTKYVKQEFSRTQHEPAASHRIKEDPVNIHLPEKTVASSASEFQNVNAKPDHVQWVGSKFETDSEFEPDDKDLQDSLCLEDTRQSSPAYSSLHGKQEEDFLC</sequence>
<proteinExistence type="inferred from homology"/>
<dbReference type="GO" id="GO:0005634">
    <property type="term" value="C:nucleus"/>
    <property type="evidence" value="ECO:0007669"/>
    <property type="project" value="InterPro"/>
</dbReference>
<evidence type="ECO:0000313" key="3">
    <source>
        <dbReference type="Proteomes" id="UP001190640"/>
    </source>
</evidence>
<feature type="compositionally biased region" description="Basic and acidic residues" evidence="2">
    <location>
        <begin position="241"/>
        <end position="255"/>
    </location>
</feature>
<protein>
    <submittedName>
        <fullName evidence="4">Lysine-specific demethylase RSBN1L</fullName>
    </submittedName>
</protein>
<comment type="similarity">
    <text evidence="1">Belongs to the round spermatid basic protein 1 family.</text>
</comment>